<dbReference type="Pfam" id="PF26640">
    <property type="entry name" value="DUF8212"/>
    <property type="match status" value="1"/>
</dbReference>
<organism evidence="3 4">
    <name type="scientific">Cladophialophora carrionii</name>
    <dbReference type="NCBI Taxonomy" id="86049"/>
    <lineage>
        <taxon>Eukaryota</taxon>
        <taxon>Fungi</taxon>
        <taxon>Dikarya</taxon>
        <taxon>Ascomycota</taxon>
        <taxon>Pezizomycotina</taxon>
        <taxon>Eurotiomycetes</taxon>
        <taxon>Chaetothyriomycetidae</taxon>
        <taxon>Chaetothyriales</taxon>
        <taxon>Herpotrichiellaceae</taxon>
        <taxon>Cladophialophora</taxon>
    </lineage>
</organism>
<dbReference type="EMBL" id="LGRB01000015">
    <property type="protein sequence ID" value="OCT46825.1"/>
    <property type="molecule type" value="Genomic_DNA"/>
</dbReference>
<evidence type="ECO:0000259" key="1">
    <source>
        <dbReference type="Pfam" id="PF06985"/>
    </source>
</evidence>
<evidence type="ECO:0000313" key="4">
    <source>
        <dbReference type="Proteomes" id="UP000094526"/>
    </source>
</evidence>
<keyword evidence="4" id="KW-1185">Reference proteome</keyword>
<sequence>MWLLNTTTLRLHEFHSNPPPYAILSHTWGKEEVLFQDLGTADYKRKEGHRKIEDCCAQAEADGFEYAWMDTCCIDKRSSSELSEAINSMFRWYSEAHVCYVHLSDVDNDPLSSSFKNSRWWTRGWTLQELLAPTHVVFYDGLWREIGTKMSMLDQIVVITGISRRHLSDPASVNYECAAEKMLWASRRETTRIEDIAYCLMGIFGIHMPLLYGEGPRAFQRLQSEILTKTGDQSILAWTSRYIDRVGRNPEVSLASSPASFLSASIEREAWQATPVSIDNVGISISMPLITATGEPAPRDGAAMIGILNCRHEGRRIGIHLRPAPDNTTYMRYRPDKLFPVATTMPIPPPQRIYLSMLDYFTVRQKSLQFTRISIHCAAESKRCYRIVHICNNYGDPISLGDQSQEQGFLWRVNLFFEDRCLVVLRNNRNSRFSLILGDHGYRVWSYGVMGDLTQDPSLRSLPIWKRITAFIADQGYAAECFNDRATYNVGDSTLTVKFQQLPRPKERLYIADFKVEITQSKA</sequence>
<evidence type="ECO:0000313" key="3">
    <source>
        <dbReference type="EMBL" id="OCT46825.1"/>
    </source>
</evidence>
<dbReference type="Proteomes" id="UP000094526">
    <property type="component" value="Unassembled WGS sequence"/>
</dbReference>
<dbReference type="InterPro" id="IPR058525">
    <property type="entry name" value="DUF8212"/>
</dbReference>
<dbReference type="STRING" id="86049.A0A1C1CE62"/>
<dbReference type="PANTHER" id="PTHR10622:SF10">
    <property type="entry name" value="HET DOMAIN-CONTAINING PROTEIN"/>
    <property type="match status" value="1"/>
</dbReference>
<proteinExistence type="predicted"/>
<name>A0A1C1CE62_9EURO</name>
<protein>
    <submittedName>
        <fullName evidence="3">Uncharacterized protein</fullName>
    </submittedName>
</protein>
<accession>A0A1C1CE62</accession>
<feature type="domain" description="DUF8212" evidence="2">
    <location>
        <begin position="217"/>
        <end position="245"/>
    </location>
</feature>
<dbReference type="InterPro" id="IPR010730">
    <property type="entry name" value="HET"/>
</dbReference>
<dbReference type="VEuPathDB" id="FungiDB:CLCR_01935"/>
<comment type="caution">
    <text evidence="3">The sequence shown here is derived from an EMBL/GenBank/DDBJ whole genome shotgun (WGS) entry which is preliminary data.</text>
</comment>
<reference evidence="4" key="1">
    <citation type="submission" date="2015-07" db="EMBL/GenBank/DDBJ databases">
        <authorList>
            <person name="Teixeira M.M."/>
            <person name="Souza R.C."/>
            <person name="Almeida L.G."/>
            <person name="Vicente V.A."/>
            <person name="de Hoog S."/>
            <person name="Bocca A.L."/>
            <person name="de Almeida S.R."/>
            <person name="Vasconcelos A.T."/>
            <person name="Felipe M.S."/>
        </authorList>
    </citation>
    <scope>NUCLEOTIDE SEQUENCE [LARGE SCALE GENOMIC DNA]</scope>
    <source>
        <strain evidence="4">KSF</strain>
    </source>
</reference>
<dbReference type="Pfam" id="PF06985">
    <property type="entry name" value="HET"/>
    <property type="match status" value="1"/>
</dbReference>
<dbReference type="AlphaFoldDB" id="A0A1C1CE62"/>
<gene>
    <name evidence="3" type="ORF">CLCR_01935</name>
</gene>
<dbReference type="OrthoDB" id="674604at2759"/>
<evidence type="ECO:0000259" key="2">
    <source>
        <dbReference type="Pfam" id="PF26640"/>
    </source>
</evidence>
<feature type="domain" description="Heterokaryon incompatibility" evidence="1">
    <location>
        <begin position="21"/>
        <end position="109"/>
    </location>
</feature>
<dbReference type="PANTHER" id="PTHR10622">
    <property type="entry name" value="HET DOMAIN-CONTAINING PROTEIN"/>
    <property type="match status" value="1"/>
</dbReference>
<dbReference type="VEuPathDB" id="FungiDB:G647_01539"/>